<reference evidence="6 8" key="3">
    <citation type="submission" date="2016-10" db="EMBL/GenBank/DDBJ databases">
        <authorList>
            <person name="Varghese N."/>
            <person name="Submissions S."/>
        </authorList>
    </citation>
    <scope>NUCLEOTIDE SEQUENCE [LARGE SCALE GENOMIC DNA]</scope>
    <source>
        <strain evidence="6 8">CGMCC 1.6501</strain>
    </source>
</reference>
<dbReference type="Pfam" id="PF07663">
    <property type="entry name" value="EIIBC-GUT_C"/>
    <property type="match status" value="1"/>
</dbReference>
<feature type="transmembrane region" description="Helical" evidence="3">
    <location>
        <begin position="191"/>
        <end position="210"/>
    </location>
</feature>
<proteinExistence type="predicted"/>
<dbReference type="Proteomes" id="UP000183090">
    <property type="component" value="Unassembled WGS sequence"/>
</dbReference>
<evidence type="ECO:0000313" key="6">
    <source>
        <dbReference type="EMBL" id="SFK68256.1"/>
    </source>
</evidence>
<dbReference type="InterPro" id="IPR011618">
    <property type="entry name" value="PTS_EIIBC_GUT_N"/>
</dbReference>
<evidence type="ECO:0000259" key="4">
    <source>
        <dbReference type="PROSITE" id="PS51102"/>
    </source>
</evidence>
<dbReference type="EMBL" id="FOTB01000002">
    <property type="protein sequence ID" value="SFK68256.1"/>
    <property type="molecule type" value="Genomic_DNA"/>
</dbReference>
<feature type="domain" description="PTS EIIB type-5" evidence="4">
    <location>
        <begin position="1"/>
        <end position="197"/>
    </location>
</feature>
<dbReference type="Proteomes" id="UP000034029">
    <property type="component" value="Chromosome"/>
</dbReference>
<keyword evidence="3" id="KW-0472">Membrane</keyword>
<gene>
    <name evidence="5" type="ORF">AAT16_12470</name>
    <name evidence="6" type="ORF">SAMN05216235_1138</name>
</gene>
<keyword evidence="3" id="KW-0812">Transmembrane</keyword>
<dbReference type="PANTHER" id="PTHR39427">
    <property type="match status" value="1"/>
</dbReference>
<evidence type="ECO:0000313" key="8">
    <source>
        <dbReference type="Proteomes" id="UP000183090"/>
    </source>
</evidence>
<accession>A0A0F7HP48</accession>
<keyword evidence="3" id="KW-1133">Transmembrane helix</keyword>
<name>A0A0F7HP48_9STAP</name>
<dbReference type="GO" id="GO:0008982">
    <property type="term" value="F:protein-N(PI)-phosphohistidine-sugar phosphotransferase activity"/>
    <property type="evidence" value="ECO:0007669"/>
    <property type="project" value="InterPro"/>
</dbReference>
<dbReference type="GO" id="GO:0005886">
    <property type="term" value="C:plasma membrane"/>
    <property type="evidence" value="ECO:0007669"/>
    <property type="project" value="TreeGrafter"/>
</dbReference>
<dbReference type="PANTHER" id="PTHR39427:SF1">
    <property type="entry name" value="PTS SYSTEM GLUCITOL_SORBITOL-SPECIFIC EIIB COMPONENT"/>
    <property type="match status" value="1"/>
</dbReference>
<feature type="modified residue" description="Phosphocysteine; by EIIA" evidence="1">
    <location>
        <position position="72"/>
    </location>
</feature>
<feature type="region of interest" description="Disordered" evidence="2">
    <location>
        <begin position="119"/>
        <end position="142"/>
    </location>
</feature>
<feature type="transmembrane region" description="Helical" evidence="3">
    <location>
        <begin position="230"/>
        <end position="249"/>
    </location>
</feature>
<evidence type="ECO:0000313" key="7">
    <source>
        <dbReference type="Proteomes" id="UP000034029"/>
    </source>
</evidence>
<evidence type="ECO:0000313" key="5">
    <source>
        <dbReference type="EMBL" id="AKG74932.1"/>
    </source>
</evidence>
<dbReference type="NCBIfam" id="TIGR00825">
    <property type="entry name" value="EIIBC-GUT"/>
    <property type="match status" value="1"/>
</dbReference>
<evidence type="ECO:0000256" key="1">
    <source>
        <dbReference type="PROSITE-ProRule" id="PRU00425"/>
    </source>
</evidence>
<dbReference type="EMBL" id="CP011366">
    <property type="protein sequence ID" value="AKG74932.1"/>
    <property type="molecule type" value="Genomic_DNA"/>
</dbReference>
<dbReference type="OrthoDB" id="4774329at2"/>
<keyword evidence="7" id="KW-1185">Reference proteome</keyword>
<dbReference type="RefSeq" id="WP_046791111.1">
    <property type="nucleotide sequence ID" value="NZ_CP011366.1"/>
</dbReference>
<sequence length="338" mass="35729">MSEKAKIVKGSGGFGGPLFIGVEGKKDKLMYVTGGHKPEIVDKICEITGATPVNGFETSVPEDEIMAAVIDCGGTLRCGIYPKKGIPTINIMATGQSGPLRQYITEDIYVSNVDVNQVSQNGEDSQEQSEVTEKESVEIEQTEAGSVYSKDKKIMETRAEQENKSILTKIGLGAGKVINTFYQAARDAVQTMLHTVIPFMGFVALLIGIIQGSGIGDAFANVMSPLAGNIWGLMIIGFVCSLPFLSPLLGPGGVIGQVLGTLIGVEIGKGNIPPNLALPALFAINTQNAADFIPVGLGLAEAETKTIEVGVPSVLYSRFLNGAPRVFVAWLASFGLYE</sequence>
<reference evidence="7" key="2">
    <citation type="submission" date="2015-04" db="EMBL/GenBank/DDBJ databases">
        <title>Complete genome sequence of Salinicoccus halodurans strain H3B36, isolated from the Qaidam basin of China.</title>
        <authorList>
            <person name="Ma Y."/>
            <person name="Jiang K."/>
            <person name="Xue Y."/>
        </authorList>
    </citation>
    <scope>NUCLEOTIDE SEQUENCE [LARGE SCALE GENOMIC DNA]</scope>
    <source>
        <strain evidence="7">H3B36</strain>
    </source>
</reference>
<reference evidence="5 7" key="1">
    <citation type="journal article" date="2015" name="Int. J. Syst. Evol. Microbiol.">
        <title>Complete genome sequence of Salinicoccus halodurans H3B36, isolated from the Qaidam Basin in China.</title>
        <authorList>
            <person name="Jiang K."/>
            <person name="Xue Y."/>
            <person name="Ma Y."/>
        </authorList>
    </citation>
    <scope>NUCLEOTIDE SEQUENCE [LARGE SCALE GENOMIC DNA]</scope>
    <source>
        <strain evidence="5 7">H3B36</strain>
    </source>
</reference>
<dbReference type="AlphaFoldDB" id="A0A0F7HP48"/>
<dbReference type="PROSITE" id="PS51102">
    <property type="entry name" value="PTS_EIIB_TYPE_5"/>
    <property type="match status" value="1"/>
</dbReference>
<organism evidence="6 8">
    <name type="scientific">Salinicoccus halodurans</name>
    <dbReference type="NCBI Taxonomy" id="407035"/>
    <lineage>
        <taxon>Bacteria</taxon>
        <taxon>Bacillati</taxon>
        <taxon>Bacillota</taxon>
        <taxon>Bacilli</taxon>
        <taxon>Bacillales</taxon>
        <taxon>Staphylococcaceae</taxon>
        <taxon>Salinicoccus</taxon>
    </lineage>
</organism>
<dbReference type="KEGG" id="shv:AAT16_12470"/>
<dbReference type="GO" id="GO:0009401">
    <property type="term" value="P:phosphoenolpyruvate-dependent sugar phosphotransferase system"/>
    <property type="evidence" value="ECO:0007669"/>
    <property type="project" value="InterPro"/>
</dbReference>
<dbReference type="InterPro" id="IPR011638">
    <property type="entry name" value="PTS_EIIBC_GUT_C"/>
</dbReference>
<protein>
    <submittedName>
        <fullName evidence="5">PTS sorbitol transporter subunit IIB</fullName>
    </submittedName>
    <submittedName>
        <fullName evidence="6">PTS system, glucitol/sorbitol-specific IIC component</fullName>
    </submittedName>
</protein>
<evidence type="ECO:0000256" key="3">
    <source>
        <dbReference type="SAM" id="Phobius"/>
    </source>
</evidence>
<dbReference type="Pfam" id="PF03612">
    <property type="entry name" value="EIIBC-GUT_N"/>
    <property type="match status" value="1"/>
</dbReference>
<evidence type="ECO:0000256" key="2">
    <source>
        <dbReference type="SAM" id="MobiDB-lite"/>
    </source>
</evidence>
<dbReference type="InterPro" id="IPR004702">
    <property type="entry name" value="PTS_sorb_EIIBC"/>
</dbReference>